<dbReference type="EMBL" id="BAABWU010000006">
    <property type="protein sequence ID" value="GAA6196444.1"/>
    <property type="molecule type" value="Genomic_DNA"/>
</dbReference>
<dbReference type="Pfam" id="PF04655">
    <property type="entry name" value="APH_6_hur"/>
    <property type="match status" value="1"/>
</dbReference>
<keyword evidence="2" id="KW-1185">Reference proteome</keyword>
<evidence type="ECO:0000313" key="2">
    <source>
        <dbReference type="Proteomes" id="UP001441944"/>
    </source>
</evidence>
<organism evidence="1 2">
    <name type="scientific">Pseudophaeobacter arcticus</name>
    <dbReference type="NCBI Taxonomy" id="385492"/>
    <lineage>
        <taxon>Bacteria</taxon>
        <taxon>Pseudomonadati</taxon>
        <taxon>Pseudomonadota</taxon>
        <taxon>Alphaproteobacteria</taxon>
        <taxon>Rhodobacterales</taxon>
        <taxon>Paracoccaceae</taxon>
        <taxon>Pseudophaeobacter</taxon>
    </lineage>
</organism>
<dbReference type="Proteomes" id="UP001441944">
    <property type="component" value="Unassembled WGS sequence"/>
</dbReference>
<dbReference type="InterPro" id="IPR011009">
    <property type="entry name" value="Kinase-like_dom_sf"/>
</dbReference>
<protein>
    <submittedName>
        <fullName evidence="1">Aminoglycoside phosphotransferase family protein</fullName>
    </submittedName>
</protein>
<accession>A0ABQ0AKQ4</accession>
<dbReference type="SUPFAM" id="SSF56112">
    <property type="entry name" value="Protein kinase-like (PK-like)"/>
    <property type="match status" value="1"/>
</dbReference>
<evidence type="ECO:0000313" key="1">
    <source>
        <dbReference type="EMBL" id="GAA6196444.1"/>
    </source>
</evidence>
<sequence>MNHPALPALPAELISTFQITRVLSLQEVPRAQIWHVETQRHGQAALKLYTAGHMGNEASGFPFLAALQGPVAQIYQVAQNAVLMEWLPGPSLGDIARNGGRAEADTALTQVAANIHTQTKALKLPGLTPLAAWFKALRAPATDPNLTGQARRTVQQAQRLAEALLANQEDIRPLHGDLHHENIRQGTGGYCAFDAKGLIGERCYELANAFRHPKSLEQDIYSADLIARRAGLWGQVFDVSPKRLLQWSCAKTALSLVWRQGADLQHDPELILLERLLVQHSRF</sequence>
<dbReference type="InterPro" id="IPR006748">
    <property type="entry name" value="NH2Glyco/OHUrea_AB-resist_kin"/>
</dbReference>
<reference evidence="1 2" key="1">
    <citation type="submission" date="2024-04" db="EMBL/GenBank/DDBJ databases">
        <title>Draft genome sequence of Pseudophaeobacter arcticus NBRC 116598.</title>
        <authorList>
            <person name="Miyakawa T."/>
            <person name="Kusuya Y."/>
            <person name="Miura T."/>
        </authorList>
    </citation>
    <scope>NUCLEOTIDE SEQUENCE [LARGE SCALE GENOMIC DNA]</scope>
    <source>
        <strain evidence="1 2">SU-CL00105</strain>
    </source>
</reference>
<gene>
    <name evidence="1" type="ORF">NBRC116598_18880</name>
</gene>
<comment type="caution">
    <text evidence="1">The sequence shown here is derived from an EMBL/GenBank/DDBJ whole genome shotgun (WGS) entry which is preliminary data.</text>
</comment>
<proteinExistence type="predicted"/>
<name>A0ABQ0AKQ4_9RHOB</name>
<dbReference type="RefSeq" id="WP_353399280.1">
    <property type="nucleotide sequence ID" value="NZ_BAABWU010000006.1"/>
</dbReference>